<dbReference type="GO" id="GO:0008775">
    <property type="term" value="F:acetate CoA-transferase activity"/>
    <property type="evidence" value="ECO:0007669"/>
    <property type="project" value="InterPro"/>
</dbReference>
<evidence type="ECO:0000313" key="5">
    <source>
        <dbReference type="EMBL" id="QGU96584.1"/>
    </source>
</evidence>
<dbReference type="InterPro" id="IPR037171">
    <property type="entry name" value="NagB/RpiA_transferase-like"/>
</dbReference>
<proteinExistence type="inferred from homology"/>
<dbReference type="PANTHER" id="PTHR21432:SF20">
    <property type="entry name" value="ACETYL-COA HYDROLASE"/>
    <property type="match status" value="1"/>
</dbReference>
<name>A0A6I6F5U4_9CLOT</name>
<dbReference type="EMBL" id="CP046522">
    <property type="protein sequence ID" value="QGU96584.1"/>
    <property type="molecule type" value="Genomic_DNA"/>
</dbReference>
<feature type="domain" description="Acetyl-CoA hydrolase/transferase N-terminal" evidence="3">
    <location>
        <begin position="4"/>
        <end position="183"/>
    </location>
</feature>
<dbReference type="GO" id="GO:0006083">
    <property type="term" value="P:acetate metabolic process"/>
    <property type="evidence" value="ECO:0007669"/>
    <property type="project" value="InterPro"/>
</dbReference>
<dbReference type="Pfam" id="PF13336">
    <property type="entry name" value="AcetylCoA_hyd_C"/>
    <property type="match status" value="1"/>
</dbReference>
<keyword evidence="6" id="KW-1185">Reference proteome</keyword>
<gene>
    <name evidence="5" type="ORF">GOM49_17145</name>
</gene>
<evidence type="ECO:0000259" key="4">
    <source>
        <dbReference type="Pfam" id="PF13336"/>
    </source>
</evidence>
<dbReference type="InterPro" id="IPR046433">
    <property type="entry name" value="ActCoA_hydro"/>
</dbReference>
<reference evidence="5 6" key="1">
    <citation type="submission" date="2019-12" db="EMBL/GenBank/DDBJ databases">
        <title>Genome sequenceing of Clostridium bovifaecis.</title>
        <authorList>
            <person name="Yao Y."/>
        </authorList>
    </citation>
    <scope>NUCLEOTIDE SEQUENCE [LARGE SCALE GENOMIC DNA]</scope>
    <source>
        <strain evidence="5 6">BXX</strain>
    </source>
</reference>
<organism evidence="5 6">
    <name type="scientific">Clostridium bovifaecis</name>
    <dbReference type="NCBI Taxonomy" id="2184719"/>
    <lineage>
        <taxon>Bacteria</taxon>
        <taxon>Bacillati</taxon>
        <taxon>Bacillota</taxon>
        <taxon>Clostridia</taxon>
        <taxon>Eubacteriales</taxon>
        <taxon>Clostridiaceae</taxon>
        <taxon>Clostridium</taxon>
    </lineage>
</organism>
<keyword evidence="2 5" id="KW-0808">Transferase</keyword>
<dbReference type="InterPro" id="IPR026888">
    <property type="entry name" value="AcetylCoA_hyd_C"/>
</dbReference>
<dbReference type="Gene3D" id="3.40.1080.20">
    <property type="entry name" value="Acetyl-CoA hydrolase/transferase C-terminal domain"/>
    <property type="match status" value="1"/>
</dbReference>
<dbReference type="AlphaFoldDB" id="A0A6I6F5U4"/>
<protein>
    <submittedName>
        <fullName evidence="5">4-hydroxybutyrate CoA-transferase</fullName>
    </submittedName>
</protein>
<dbReference type="Pfam" id="PF02550">
    <property type="entry name" value="AcetylCoA_hydro"/>
    <property type="match status" value="1"/>
</dbReference>
<dbReference type="Gene3D" id="3.40.1080.10">
    <property type="entry name" value="Glutaconate Coenzyme A-transferase"/>
    <property type="match status" value="1"/>
</dbReference>
<dbReference type="PANTHER" id="PTHR21432">
    <property type="entry name" value="ACETYL-COA HYDROLASE-RELATED"/>
    <property type="match status" value="1"/>
</dbReference>
<dbReference type="SUPFAM" id="SSF100950">
    <property type="entry name" value="NagB/RpiA/CoA transferase-like"/>
    <property type="match status" value="2"/>
</dbReference>
<comment type="similarity">
    <text evidence="1">Belongs to the acetyl-CoA hydrolase/transferase family.</text>
</comment>
<evidence type="ECO:0000259" key="3">
    <source>
        <dbReference type="Pfam" id="PF02550"/>
    </source>
</evidence>
<accession>A0A6I6F5U4</accession>
<dbReference type="Gene3D" id="3.30.750.70">
    <property type="entry name" value="4-hydroxybutyrate coenzyme like domains"/>
    <property type="match status" value="1"/>
</dbReference>
<dbReference type="InterPro" id="IPR038460">
    <property type="entry name" value="AcetylCoA_hyd_C_sf"/>
</dbReference>
<evidence type="ECO:0000256" key="1">
    <source>
        <dbReference type="ARBA" id="ARBA00009632"/>
    </source>
</evidence>
<evidence type="ECO:0000313" key="6">
    <source>
        <dbReference type="Proteomes" id="UP000422764"/>
    </source>
</evidence>
<sequence length="428" mass="46909">MNWQEVYNNKLVSVEEASSKVESGDRIWIGAYAGIPVQLVEALADRVNELENVELVSALICHPFKCIQSKEYIGKINFNSIFFGPYERKFFKVGNVHINSVHFANTYYALKEVYKVNTLFSEVSVPDEDGYMYYGPIGVSWNGPVAEYAKKKIVQVNKFQPKVKGAMNRIHVSEVDWICEHDHPLAELSQPPVSEKDKKIASYIIPLIPDGATLQVGLGGIANAVAYGLVDKKNLSVHTEMLTDSLVYLARKGVINGKILAGFGLGSQAVYDFVGECKADLAPIHLVNEPYTAGQNEKFISINSALMADVTGQIGSESIGFNQFSCTGGQLDYVRAAGISKGGKSFVCMGSTVKGKDGSINSTITVQLPPGQAVTTPRTDVMYVVTEYGMADLYNKPIEKRVKAMISIAHPDFREKLTKEAKEAGLIK</sequence>
<feature type="domain" description="Acetyl-CoA hydrolase/transferase C-terminal" evidence="4">
    <location>
        <begin position="266"/>
        <end position="421"/>
    </location>
</feature>
<dbReference type="InterPro" id="IPR003702">
    <property type="entry name" value="ActCoA_hydro_N"/>
</dbReference>
<evidence type="ECO:0000256" key="2">
    <source>
        <dbReference type="ARBA" id="ARBA00022679"/>
    </source>
</evidence>
<dbReference type="Proteomes" id="UP000422764">
    <property type="component" value="Chromosome"/>
</dbReference>